<dbReference type="EMBL" id="AGCN01000012">
    <property type="protein sequence ID" value="EHN62627.1"/>
    <property type="molecule type" value="Genomic_DNA"/>
</dbReference>
<name>A0AB72ZCI4_LISIO</name>
<protein>
    <submittedName>
        <fullName evidence="2">Primase alpha helix protein</fullName>
    </submittedName>
</protein>
<comment type="caution">
    <text evidence="2">The sequence shown here is derived from an EMBL/GenBank/DDBJ whole genome shotgun (WGS) entry which is preliminary data.</text>
</comment>
<accession>A0AB72ZCI4</accession>
<dbReference type="Pfam" id="PF08708">
    <property type="entry name" value="PriCT_1"/>
    <property type="match status" value="1"/>
</dbReference>
<dbReference type="AlphaFoldDB" id="A0AB72ZCI4"/>
<reference evidence="2 3" key="1">
    <citation type="submission" date="2011-08" db="EMBL/GenBank/DDBJ databases">
        <authorList>
            <person name="Weinstock G."/>
            <person name="Sodergren E."/>
            <person name="Clifton S."/>
            <person name="Fulton L."/>
            <person name="Fulton B."/>
            <person name="Courtney L."/>
            <person name="Fronick C."/>
            <person name="Harrison M."/>
            <person name="Strong C."/>
            <person name="Farmer C."/>
            <person name="Delahaunty K."/>
            <person name="Markovic C."/>
            <person name="Hall O."/>
            <person name="Minx P."/>
            <person name="Tomlinson C."/>
            <person name="Mitreva M."/>
            <person name="Hou S."/>
            <person name="Chen J."/>
            <person name="Wollam A."/>
            <person name="Pepin K.H."/>
            <person name="Johnson M."/>
            <person name="Bhonagiri V."/>
            <person name="Zhang X."/>
            <person name="Suruliraj S."/>
            <person name="Warren W."/>
            <person name="Chinwalla A."/>
            <person name="Mardis E.R."/>
            <person name="Wilson R.K."/>
        </authorList>
    </citation>
    <scope>NUCLEOTIDE SEQUENCE [LARGE SCALE GENOMIC DNA]</scope>
    <source>
        <strain evidence="2 3">ATCC 33091</strain>
    </source>
</reference>
<feature type="domain" description="Primase C-terminal 1" evidence="1">
    <location>
        <begin position="318"/>
        <end position="380"/>
    </location>
</feature>
<gene>
    <name evidence="2" type="ORF">HMPREF0557_00225</name>
</gene>
<proteinExistence type="predicted"/>
<organism evidence="2 3">
    <name type="scientific">Listeria innocua ATCC 33091</name>
    <dbReference type="NCBI Taxonomy" id="1002366"/>
    <lineage>
        <taxon>Bacteria</taxon>
        <taxon>Bacillati</taxon>
        <taxon>Bacillota</taxon>
        <taxon>Bacilli</taxon>
        <taxon>Bacillales</taxon>
        <taxon>Listeriaceae</taxon>
        <taxon>Listeria</taxon>
    </lineage>
</organism>
<evidence type="ECO:0000259" key="1">
    <source>
        <dbReference type="Pfam" id="PF08708"/>
    </source>
</evidence>
<evidence type="ECO:0000313" key="2">
    <source>
        <dbReference type="EMBL" id="EHN62627.1"/>
    </source>
</evidence>
<evidence type="ECO:0000313" key="3">
    <source>
        <dbReference type="Proteomes" id="UP000003597"/>
    </source>
</evidence>
<dbReference type="Proteomes" id="UP000003597">
    <property type="component" value="Unassembled WGS sequence"/>
</dbReference>
<dbReference type="InterPro" id="IPR014820">
    <property type="entry name" value="PriCT_1"/>
</dbReference>
<sequence length="586" mass="67028">MKKFPFPARDFCLKGQDFSAGRDLVLFCLLKVRINEERREDQMFDNEAMYQYSSVIDAVVHEGITAFRKKGSKGVLAIRDHYAAVEAASENRKGVQFVVRDKGHLQMEHGVKGFIVTSQEALLTEADKITHWTPNVFRWGTYTDDKRQYIKGFDEQNLQQINTFVVDVDTQQVDVAKMLTASMKVLDQTPTFILHTTAGFQLYFVLDAPTFISNANQFKGLRVAKRIAKNIKHAFANELPNVDCGCNDFGFFRAPNTKNVAFLNLESKFQFQELMNWSKEYTAKNNRPGLQLVSKQAATFDATQQPWFDKIVHLTNVQGRKGQLGRNNVMFTLALACYSSGRSKQEALDLLDQFNSRLQAELKNYKEIEKVVHSAYSKRYKGANLEYIESILETYDSGSEMEHSTPFIFAKPGNSVFRKHKKAREVREYSHFAEWESDLESYLEKQITAGKLYLEKSQRELAEETKIPYASLKKVLKQSSKIISKVQGKGRYAKTLLTTIAIVTEQAIRHALDQKKVKQEKYRAFVETFASAVEYVKGKVYSTSNAESLFVRSNVRGDRTAQLVLEQINKVYQTSPSNDLERSRSS</sequence>
<keyword evidence="3" id="KW-1185">Reference proteome</keyword>